<keyword evidence="2" id="KW-0812">Transmembrane</keyword>
<keyword evidence="2" id="KW-1133">Transmembrane helix</keyword>
<dbReference type="AlphaFoldDB" id="A0A9D5D2L4"/>
<comment type="caution">
    <text evidence="3">The sequence shown here is derived from an EMBL/GenBank/DDBJ whole genome shotgun (WGS) entry which is preliminary data.</text>
</comment>
<accession>A0A9D5D2L4</accession>
<feature type="transmembrane region" description="Helical" evidence="2">
    <location>
        <begin position="68"/>
        <end position="87"/>
    </location>
</feature>
<name>A0A9D5D2L4_9LILI</name>
<gene>
    <name evidence="3" type="ORF">J5N97_011213</name>
</gene>
<keyword evidence="4" id="KW-1185">Reference proteome</keyword>
<feature type="compositionally biased region" description="Basic residues" evidence="1">
    <location>
        <begin position="124"/>
        <end position="138"/>
    </location>
</feature>
<protein>
    <submittedName>
        <fullName evidence="3">Uncharacterized protein</fullName>
    </submittedName>
</protein>
<reference evidence="3" key="2">
    <citation type="journal article" date="2022" name="Hortic Res">
        <title>The genome of Dioscorea zingiberensis sheds light on the biosynthesis, origin and evolution of the medicinally important diosgenin saponins.</title>
        <authorList>
            <person name="Li Y."/>
            <person name="Tan C."/>
            <person name="Li Z."/>
            <person name="Guo J."/>
            <person name="Li S."/>
            <person name="Chen X."/>
            <person name="Wang C."/>
            <person name="Dai X."/>
            <person name="Yang H."/>
            <person name="Song W."/>
            <person name="Hou L."/>
            <person name="Xu J."/>
            <person name="Tong Z."/>
            <person name="Xu A."/>
            <person name="Yuan X."/>
            <person name="Wang W."/>
            <person name="Yang Q."/>
            <person name="Chen L."/>
            <person name="Sun Z."/>
            <person name="Wang K."/>
            <person name="Pan B."/>
            <person name="Chen J."/>
            <person name="Bao Y."/>
            <person name="Liu F."/>
            <person name="Qi X."/>
            <person name="Gang D.R."/>
            <person name="Wen J."/>
            <person name="Li J."/>
        </authorList>
    </citation>
    <scope>NUCLEOTIDE SEQUENCE</scope>
    <source>
        <strain evidence="3">Dzin_1.0</strain>
    </source>
</reference>
<proteinExistence type="predicted"/>
<dbReference type="PANTHER" id="PTHR37196">
    <property type="entry name" value="TRANSMEMBRANE PROTEIN"/>
    <property type="match status" value="1"/>
</dbReference>
<sequence>MEAIRSSHAHPIHSFLSNYPTQSRKVCPSLVKQRHQRVYSKYCLQTPVIDNALVIAVTSKAPGGEISVLLPISAVLLFMYFISNFLVPSIVMKDLKTQTDGDEKPEAENSSENQEEASMDSKPKLKIKKSSIKIKKNSSNKSPSPR</sequence>
<evidence type="ECO:0000256" key="2">
    <source>
        <dbReference type="SAM" id="Phobius"/>
    </source>
</evidence>
<feature type="compositionally biased region" description="Basic and acidic residues" evidence="1">
    <location>
        <begin position="97"/>
        <end position="107"/>
    </location>
</feature>
<dbReference type="OrthoDB" id="1932652at2759"/>
<keyword evidence="2" id="KW-0472">Membrane</keyword>
<evidence type="ECO:0000313" key="3">
    <source>
        <dbReference type="EMBL" id="KAJ0982958.1"/>
    </source>
</evidence>
<reference evidence="3" key="1">
    <citation type="submission" date="2021-03" db="EMBL/GenBank/DDBJ databases">
        <authorList>
            <person name="Li Z."/>
            <person name="Yang C."/>
        </authorList>
    </citation>
    <scope>NUCLEOTIDE SEQUENCE</scope>
    <source>
        <strain evidence="3">Dzin_1.0</strain>
        <tissue evidence="3">Leaf</tissue>
    </source>
</reference>
<dbReference type="Proteomes" id="UP001085076">
    <property type="component" value="Miscellaneous, Linkage group lg02"/>
</dbReference>
<dbReference type="PANTHER" id="PTHR37196:SF2">
    <property type="entry name" value="TRANSMEMBRANE PROTEIN"/>
    <property type="match status" value="1"/>
</dbReference>
<dbReference type="EMBL" id="JAGGNH010000002">
    <property type="protein sequence ID" value="KAJ0982958.1"/>
    <property type="molecule type" value="Genomic_DNA"/>
</dbReference>
<organism evidence="3 4">
    <name type="scientific">Dioscorea zingiberensis</name>
    <dbReference type="NCBI Taxonomy" id="325984"/>
    <lineage>
        <taxon>Eukaryota</taxon>
        <taxon>Viridiplantae</taxon>
        <taxon>Streptophyta</taxon>
        <taxon>Embryophyta</taxon>
        <taxon>Tracheophyta</taxon>
        <taxon>Spermatophyta</taxon>
        <taxon>Magnoliopsida</taxon>
        <taxon>Liliopsida</taxon>
        <taxon>Dioscoreales</taxon>
        <taxon>Dioscoreaceae</taxon>
        <taxon>Dioscorea</taxon>
    </lineage>
</organism>
<evidence type="ECO:0000256" key="1">
    <source>
        <dbReference type="SAM" id="MobiDB-lite"/>
    </source>
</evidence>
<evidence type="ECO:0000313" key="4">
    <source>
        <dbReference type="Proteomes" id="UP001085076"/>
    </source>
</evidence>
<feature type="region of interest" description="Disordered" evidence="1">
    <location>
        <begin position="97"/>
        <end position="146"/>
    </location>
</feature>